<evidence type="ECO:0000313" key="2">
    <source>
        <dbReference type="Proteomes" id="UP000008143"/>
    </source>
</evidence>
<protein>
    <submittedName>
        <fullName evidence="1">Chromosome 4 C1orf146 homolog</fullName>
    </submittedName>
    <submittedName>
        <fullName evidence="3">Uncharacterized protein C1orf146 homolog</fullName>
    </submittedName>
</protein>
<dbReference type="Proteomes" id="UP000008143">
    <property type="component" value="Chromosome 4"/>
</dbReference>
<evidence type="ECO:0000313" key="4">
    <source>
        <dbReference type="Xenbase" id="XB-GENE-6043629"/>
    </source>
</evidence>
<reference evidence="3" key="3">
    <citation type="submission" date="2025-04" db="UniProtKB">
        <authorList>
            <consortium name="RefSeq"/>
        </authorList>
    </citation>
    <scope>IDENTIFICATION</scope>
    <source>
        <strain evidence="3">Nigerian</strain>
        <tissue evidence="3">Liver and blood</tissue>
    </source>
</reference>
<dbReference type="Xenbase" id="XB-GENE-6043629">
    <property type="gene designation" value="c4h1orf146"/>
</dbReference>
<dbReference type="PANTHER" id="PTHR31408:SF2">
    <property type="entry name" value="PROTEIN SPO16 HOMOLOG"/>
    <property type="match status" value="1"/>
</dbReference>
<gene>
    <name evidence="1 3 4" type="primary">c4h1orf146</name>
</gene>
<dbReference type="AGR" id="Xenbase:XB-GENE-6043629"/>
<dbReference type="Ensembl" id="ENSXETT00000079095">
    <property type="protein sequence ID" value="ENSXETP00000080512"/>
    <property type="gene ID" value="ENSXETG00000035474"/>
</dbReference>
<dbReference type="GO" id="GO:0007131">
    <property type="term" value="P:reciprocal meiotic recombination"/>
    <property type="evidence" value="ECO:0000318"/>
    <property type="project" value="GO_Central"/>
</dbReference>
<accession>A0A6I8R441</accession>
<organism evidence="1">
    <name type="scientific">Xenopus tropicalis</name>
    <name type="common">Western clawed frog</name>
    <name type="synonym">Silurana tropicalis</name>
    <dbReference type="NCBI Taxonomy" id="8364"/>
    <lineage>
        <taxon>Eukaryota</taxon>
        <taxon>Metazoa</taxon>
        <taxon>Chordata</taxon>
        <taxon>Craniata</taxon>
        <taxon>Vertebrata</taxon>
        <taxon>Euteleostomi</taxon>
        <taxon>Amphibia</taxon>
        <taxon>Batrachia</taxon>
        <taxon>Anura</taxon>
        <taxon>Pipoidea</taxon>
        <taxon>Pipidae</taxon>
        <taxon>Xenopodinae</taxon>
        <taxon>Xenopus</taxon>
        <taxon>Silurana</taxon>
    </lineage>
</organism>
<dbReference type="GO" id="GO:0007130">
    <property type="term" value="P:synaptonemal complex assembly"/>
    <property type="evidence" value="ECO:0000318"/>
    <property type="project" value="GO_Central"/>
</dbReference>
<dbReference type="GeneTree" id="ENSGT00390000008285"/>
<evidence type="ECO:0000313" key="3">
    <source>
        <dbReference type="RefSeq" id="XP_004914331.2"/>
    </source>
</evidence>
<dbReference type="OrthoDB" id="6149480at2759"/>
<reference evidence="1" key="1">
    <citation type="journal article" date="2010" name="Science">
        <title>The genome of the Western clawed frog Xenopus tropicalis.</title>
        <authorList>
            <person name="Hellsten U."/>
            <person name="Harland R.M."/>
            <person name="Gilchrist M.J."/>
            <person name="Hendrix D."/>
            <person name="Jurka J."/>
            <person name="Kapitonov V."/>
            <person name="Ovcharenko I."/>
            <person name="Putnam N.H."/>
            <person name="Shu S."/>
            <person name="Taher L."/>
            <person name="Blitz I.L."/>
            <person name="Blumberg B."/>
            <person name="Dichmann D.S."/>
            <person name="Dubchak I."/>
            <person name="Amaya E."/>
            <person name="Detter J.C."/>
            <person name="Fletcher R."/>
            <person name="Gerhard D.S."/>
            <person name="Goodstein D."/>
            <person name="Graves T."/>
            <person name="Grigoriev I.V."/>
            <person name="Grimwood J."/>
            <person name="Kawashima T."/>
            <person name="Lindquist E."/>
            <person name="Lucas S.M."/>
            <person name="Mead P.E."/>
            <person name="Mitros T."/>
            <person name="Ogino H."/>
            <person name="Ohta Y."/>
            <person name="Poliakov A.V."/>
            <person name="Pollet N."/>
            <person name="Robert J."/>
            <person name="Salamov A."/>
            <person name="Sater A.K."/>
            <person name="Schmutz J."/>
            <person name="Terry A."/>
            <person name="Vize P.D."/>
            <person name="Warren W.C."/>
            <person name="Wells D."/>
            <person name="Wills A."/>
            <person name="Wilson R.K."/>
            <person name="Zimmerman L.B."/>
            <person name="Zorn A.M."/>
            <person name="Grainger R."/>
            <person name="Grammer T."/>
            <person name="Khokha M.K."/>
            <person name="Richardson P.M."/>
            <person name="Rokhsar D.S."/>
        </authorList>
    </citation>
    <scope>NUCLEOTIDE SEQUENCE [LARGE SCALE GENOMIC DNA]</scope>
    <source>
        <strain evidence="1">Nigerian</strain>
    </source>
</reference>
<sequence>MAEGSTREPAKWTTTVIVSAALQGNEVAASLQREHHKVRFSQSVESGSIIFPLSGIAFLLANAQELFTSSQETFFPWIGNFISVHRNCFLVLTSALHGSSEWNLMFTIQQRFLGSNLRIIPAHNNAEIVKIMLIIAKATSKPHLETITDRLLKAQSQIIELSPVWQILDSI</sequence>
<dbReference type="Pfam" id="PF15162">
    <property type="entry name" value="SCRE"/>
    <property type="match status" value="1"/>
</dbReference>
<dbReference type="GeneID" id="101733338"/>
<keyword evidence="2" id="KW-1185">Reference proteome</keyword>
<proteinExistence type="predicted"/>
<name>A0A6I8R441_XENTR</name>
<dbReference type="InterPro" id="IPR027857">
    <property type="entry name" value="SCRE"/>
</dbReference>
<dbReference type="PANTHER" id="PTHR31408">
    <property type="entry name" value="HYPOTHETICAL PROTEIN LOC689986"/>
    <property type="match status" value="1"/>
</dbReference>
<reference evidence="1" key="2">
    <citation type="submission" date="2020-05" db="UniProtKB">
        <authorList>
            <consortium name="Ensembl"/>
        </authorList>
    </citation>
    <scope>IDENTIFICATION</scope>
</reference>
<dbReference type="RefSeq" id="XP_004914331.2">
    <property type="nucleotide sequence ID" value="XM_004914274.4"/>
</dbReference>
<dbReference type="AlphaFoldDB" id="A0A6I8R441"/>
<evidence type="ECO:0000313" key="1">
    <source>
        <dbReference type="Ensembl" id="ENSXETP00000080512"/>
    </source>
</evidence>
<dbReference type="Bgee" id="ENSXETG00000035474">
    <property type="expression patterns" value="Expressed in testis and 4 other cell types or tissues"/>
</dbReference>
<dbReference type="OMA" id="QNHDTCR"/>
<dbReference type="KEGG" id="xtr:101733338"/>
<dbReference type="GO" id="GO:0005694">
    <property type="term" value="C:chromosome"/>
    <property type="evidence" value="ECO:0000318"/>
    <property type="project" value="GO_Central"/>
</dbReference>
<dbReference type="CTD" id="110260491"/>